<dbReference type="InterPro" id="IPR009339">
    <property type="entry name" value="DUF998"/>
</dbReference>
<feature type="transmembrane region" description="Helical" evidence="1">
    <location>
        <begin position="184"/>
        <end position="211"/>
    </location>
</feature>
<evidence type="ECO:0000313" key="3">
    <source>
        <dbReference type="Proteomes" id="UP001500305"/>
    </source>
</evidence>
<feature type="transmembrane region" description="Helical" evidence="1">
    <location>
        <begin position="100"/>
        <end position="120"/>
    </location>
</feature>
<feature type="transmembrane region" description="Helical" evidence="1">
    <location>
        <begin position="25"/>
        <end position="46"/>
    </location>
</feature>
<sequence length="225" mass="22796">MTHALTAAPAPVAAVAAPSQRTTRLLLAGGIGGGPLFLGLGLVQGLTRDGFDFTRNAISQLSLGELGWIQVVDFLLTGSLLVAGAVGMRRALRGGPGVTWVPRLIGVFGASFLVCSAFRADPGAGFPAGTPASSTVTLSAHGTVHMLGGMVGYLSLCAAFVVLARHFAVRQLRGWAVACRLMPVVVLAGFAGSAATVMAFTAGAGLGLVWLTAVSARLRAESAAR</sequence>
<name>A0ABP5RPV6_9ACTN</name>
<organism evidence="2 3">
    <name type="scientific">Kitasatospora cystarginea</name>
    <dbReference type="NCBI Taxonomy" id="58350"/>
    <lineage>
        <taxon>Bacteria</taxon>
        <taxon>Bacillati</taxon>
        <taxon>Actinomycetota</taxon>
        <taxon>Actinomycetes</taxon>
        <taxon>Kitasatosporales</taxon>
        <taxon>Streptomycetaceae</taxon>
        <taxon>Kitasatospora</taxon>
    </lineage>
</organism>
<accession>A0ABP5RPV6</accession>
<gene>
    <name evidence="2" type="ORF">GCM10010430_59270</name>
</gene>
<proteinExistence type="predicted"/>
<keyword evidence="1" id="KW-1133">Transmembrane helix</keyword>
<protein>
    <recommendedName>
        <fullName evidence="4">DUF998 domain-containing protein</fullName>
    </recommendedName>
</protein>
<feature type="transmembrane region" description="Helical" evidence="1">
    <location>
        <begin position="66"/>
        <end position="88"/>
    </location>
</feature>
<comment type="caution">
    <text evidence="2">The sequence shown here is derived from an EMBL/GenBank/DDBJ whole genome shotgun (WGS) entry which is preliminary data.</text>
</comment>
<dbReference type="Proteomes" id="UP001500305">
    <property type="component" value="Unassembled WGS sequence"/>
</dbReference>
<evidence type="ECO:0000313" key="2">
    <source>
        <dbReference type="EMBL" id="GAA2266397.1"/>
    </source>
</evidence>
<reference evidence="3" key="1">
    <citation type="journal article" date="2019" name="Int. J. Syst. Evol. Microbiol.">
        <title>The Global Catalogue of Microorganisms (GCM) 10K type strain sequencing project: providing services to taxonomists for standard genome sequencing and annotation.</title>
        <authorList>
            <consortium name="The Broad Institute Genomics Platform"/>
            <consortium name="The Broad Institute Genome Sequencing Center for Infectious Disease"/>
            <person name="Wu L."/>
            <person name="Ma J."/>
        </authorList>
    </citation>
    <scope>NUCLEOTIDE SEQUENCE [LARGE SCALE GENOMIC DNA]</scope>
    <source>
        <strain evidence="3">JCM 7356</strain>
    </source>
</reference>
<evidence type="ECO:0000256" key="1">
    <source>
        <dbReference type="SAM" id="Phobius"/>
    </source>
</evidence>
<keyword evidence="1" id="KW-0472">Membrane</keyword>
<evidence type="ECO:0008006" key="4">
    <source>
        <dbReference type="Google" id="ProtNLM"/>
    </source>
</evidence>
<keyword evidence="3" id="KW-1185">Reference proteome</keyword>
<dbReference type="RefSeq" id="WP_344639585.1">
    <property type="nucleotide sequence ID" value="NZ_BAAATR010000033.1"/>
</dbReference>
<dbReference type="Pfam" id="PF06197">
    <property type="entry name" value="DUF998"/>
    <property type="match status" value="1"/>
</dbReference>
<dbReference type="EMBL" id="BAAATR010000033">
    <property type="protein sequence ID" value="GAA2266397.1"/>
    <property type="molecule type" value="Genomic_DNA"/>
</dbReference>
<keyword evidence="1" id="KW-0812">Transmembrane</keyword>
<feature type="transmembrane region" description="Helical" evidence="1">
    <location>
        <begin position="140"/>
        <end position="163"/>
    </location>
</feature>